<dbReference type="RefSeq" id="XP_012180969.1">
    <property type="nucleotide sequence ID" value="XM_012325579.1"/>
</dbReference>
<feature type="region of interest" description="Disordered" evidence="1">
    <location>
        <begin position="1"/>
        <end position="28"/>
    </location>
</feature>
<feature type="compositionally biased region" description="Pro residues" evidence="1">
    <location>
        <begin position="1"/>
        <end position="10"/>
    </location>
</feature>
<feature type="region of interest" description="Disordered" evidence="1">
    <location>
        <begin position="74"/>
        <end position="99"/>
    </location>
</feature>
<reference evidence="2 3" key="1">
    <citation type="journal article" date="2012" name="Appl. Environ. Microbiol.">
        <title>Short-read sequencing for genomic analysis of the brown rot fungus Fibroporia radiculosa.</title>
        <authorList>
            <person name="Tang J.D."/>
            <person name="Perkins A.D."/>
            <person name="Sonstegard T.S."/>
            <person name="Schroeder S.G."/>
            <person name="Burgess S.C."/>
            <person name="Diehl S.V."/>
        </authorList>
    </citation>
    <scope>NUCLEOTIDE SEQUENCE [LARGE SCALE GENOMIC DNA]</scope>
    <source>
        <strain evidence="2 3">TFFH 294</strain>
    </source>
</reference>
<sequence length="99" mass="10239">MPPSPAPSPRPSSIIPQIPPPSAALPTRPTTAAHAIYLRLPPIVNQSPPIILPHPSSSREIFTSTYSPTAIAALPSSPPVPLPGPHAQLPPLTAPTPSF</sequence>
<dbReference type="GeneID" id="24096597"/>
<organism evidence="2 3">
    <name type="scientific">Fibroporia radiculosa</name>
    <dbReference type="NCBI Taxonomy" id="599839"/>
    <lineage>
        <taxon>Eukaryota</taxon>
        <taxon>Fungi</taxon>
        <taxon>Dikarya</taxon>
        <taxon>Basidiomycota</taxon>
        <taxon>Agaricomycotina</taxon>
        <taxon>Agaricomycetes</taxon>
        <taxon>Polyporales</taxon>
        <taxon>Fibroporiaceae</taxon>
        <taxon>Fibroporia</taxon>
    </lineage>
</organism>
<name>J4I9S8_9APHY</name>
<protein>
    <submittedName>
        <fullName evidence="2">Uncharacterized protein</fullName>
    </submittedName>
</protein>
<dbReference type="InParanoid" id="J4I9S8"/>
<evidence type="ECO:0000313" key="3">
    <source>
        <dbReference type="Proteomes" id="UP000006352"/>
    </source>
</evidence>
<dbReference type="AlphaFoldDB" id="J4I9S8"/>
<gene>
    <name evidence="2" type="ORF">FIBRA_03750</name>
</gene>
<evidence type="ECO:0000313" key="2">
    <source>
        <dbReference type="EMBL" id="CCM01686.1"/>
    </source>
</evidence>
<evidence type="ECO:0000256" key="1">
    <source>
        <dbReference type="SAM" id="MobiDB-lite"/>
    </source>
</evidence>
<keyword evidence="3" id="KW-1185">Reference proteome</keyword>
<accession>J4I9S8</accession>
<dbReference type="Proteomes" id="UP000006352">
    <property type="component" value="Unassembled WGS sequence"/>
</dbReference>
<dbReference type="EMBL" id="HE797046">
    <property type="protein sequence ID" value="CCM01686.1"/>
    <property type="molecule type" value="Genomic_DNA"/>
</dbReference>
<dbReference type="HOGENOM" id="CLU_2320409_0_0_1"/>
<proteinExistence type="predicted"/>